<dbReference type="EMBL" id="GHES01026268">
    <property type="protein sequence ID" value="MPA56827.1"/>
    <property type="molecule type" value="Transcribed_RNA"/>
</dbReference>
<keyword evidence="2 3" id="KW-0175">Coiled coil</keyword>
<evidence type="ECO:0000256" key="2">
    <source>
        <dbReference type="ARBA" id="ARBA00023054"/>
    </source>
</evidence>
<evidence type="ECO:0000313" key="5">
    <source>
        <dbReference type="EMBL" id="MPA56827.1"/>
    </source>
</evidence>
<dbReference type="AlphaFoldDB" id="A0A5B7AJM7"/>
<dbReference type="PANTHER" id="PTHR22691">
    <property type="entry name" value="YEAST SPT2-RELATED"/>
    <property type="match status" value="1"/>
</dbReference>
<dbReference type="SMART" id="SM00784">
    <property type="entry name" value="SPT2"/>
    <property type="match status" value="1"/>
</dbReference>
<dbReference type="Pfam" id="PF08243">
    <property type="entry name" value="SPT2"/>
    <property type="match status" value="1"/>
</dbReference>
<evidence type="ECO:0000256" key="4">
    <source>
        <dbReference type="SAM" id="MobiDB-lite"/>
    </source>
</evidence>
<proteinExistence type="inferred from homology"/>
<dbReference type="GO" id="GO:0006360">
    <property type="term" value="P:transcription by RNA polymerase I"/>
    <property type="evidence" value="ECO:0007669"/>
    <property type="project" value="TreeGrafter"/>
</dbReference>
<dbReference type="GO" id="GO:0003677">
    <property type="term" value="F:DNA binding"/>
    <property type="evidence" value="ECO:0007669"/>
    <property type="project" value="TreeGrafter"/>
</dbReference>
<accession>A0A5B7AJM7</accession>
<evidence type="ECO:0008006" key="6">
    <source>
        <dbReference type="Google" id="ProtNLM"/>
    </source>
</evidence>
<dbReference type="GO" id="GO:0042393">
    <property type="term" value="F:histone binding"/>
    <property type="evidence" value="ECO:0007669"/>
    <property type="project" value="TreeGrafter"/>
</dbReference>
<reference evidence="5" key="1">
    <citation type="submission" date="2019-08" db="EMBL/GenBank/DDBJ databases">
        <title>Reference gene set and small RNA set construction with multiple tissues from Davidia involucrata Baill.</title>
        <authorList>
            <person name="Yang H."/>
            <person name="Zhou C."/>
            <person name="Li G."/>
            <person name="Wang J."/>
            <person name="Gao P."/>
            <person name="Wang M."/>
            <person name="Wang R."/>
            <person name="Zhao Y."/>
        </authorList>
    </citation>
    <scope>NUCLEOTIDE SEQUENCE</scope>
    <source>
        <tissue evidence="5">Mixed with DoveR01_LX</tissue>
    </source>
</reference>
<feature type="coiled-coil region" evidence="3">
    <location>
        <begin position="207"/>
        <end position="235"/>
    </location>
</feature>
<organism evidence="5">
    <name type="scientific">Davidia involucrata</name>
    <name type="common">Dove tree</name>
    <dbReference type="NCBI Taxonomy" id="16924"/>
    <lineage>
        <taxon>Eukaryota</taxon>
        <taxon>Viridiplantae</taxon>
        <taxon>Streptophyta</taxon>
        <taxon>Embryophyta</taxon>
        <taxon>Tracheophyta</taxon>
        <taxon>Spermatophyta</taxon>
        <taxon>Magnoliopsida</taxon>
        <taxon>eudicotyledons</taxon>
        <taxon>Gunneridae</taxon>
        <taxon>Pentapetalae</taxon>
        <taxon>asterids</taxon>
        <taxon>Cornales</taxon>
        <taxon>Nyssaceae</taxon>
        <taxon>Davidia</taxon>
    </lineage>
</organism>
<dbReference type="InterPro" id="IPR013256">
    <property type="entry name" value="Chromatin_SPT2"/>
</dbReference>
<dbReference type="GO" id="GO:0005730">
    <property type="term" value="C:nucleolus"/>
    <property type="evidence" value="ECO:0007669"/>
    <property type="project" value="TreeGrafter"/>
</dbReference>
<name>A0A5B7AJM7_DAVIN</name>
<dbReference type="GO" id="GO:0006334">
    <property type="term" value="P:nucleosome assembly"/>
    <property type="evidence" value="ECO:0007669"/>
    <property type="project" value="TreeGrafter"/>
</dbReference>
<feature type="region of interest" description="Disordered" evidence="4">
    <location>
        <begin position="1"/>
        <end position="159"/>
    </location>
</feature>
<feature type="compositionally biased region" description="Polar residues" evidence="4">
    <location>
        <begin position="1"/>
        <end position="27"/>
    </location>
</feature>
<dbReference type="PANTHER" id="PTHR22691:SF8">
    <property type="entry name" value="PROTEIN SPT2 HOMOLOG"/>
    <property type="match status" value="1"/>
</dbReference>
<evidence type="ECO:0000256" key="1">
    <source>
        <dbReference type="ARBA" id="ARBA00006461"/>
    </source>
</evidence>
<evidence type="ECO:0000256" key="3">
    <source>
        <dbReference type="SAM" id="Coils"/>
    </source>
</evidence>
<feature type="compositionally biased region" description="Low complexity" evidence="4">
    <location>
        <begin position="34"/>
        <end position="51"/>
    </location>
</feature>
<protein>
    <recommendedName>
        <fullName evidence="6">SPT2 chromatin protein</fullName>
    </recommendedName>
</protein>
<comment type="similarity">
    <text evidence="1">Belongs to the SPT2 family.</text>
</comment>
<sequence length="245" mass="27899">MPTGSQMQPKTGSHKLTSASKPNLTSVDSRKQLGRNNGNGPGWPLRPRGLPFKTPAATMEKKVSAPPAKSSMPVVHKPPSSKLQTSIPKRSLEQKKEIQTSIPKRSLEQKKEIQVSSKAKLIPKQPMSSSRPQINKPPAKLSAHYTLQEDRPKKKHVCQYSDDEEAISRMVRRMFGYNPSKFAGCDDDDDDDSDMEANFDDIMREEKRSAKIAKKEDEEELLKIEEENRREWLRKEAKKHKLSRR</sequence>
<gene>
    <name evidence="5" type="ORF">Din_026268</name>
</gene>